<evidence type="ECO:0000259" key="6">
    <source>
        <dbReference type="Pfam" id="PF00394"/>
    </source>
</evidence>
<organism evidence="8 9">
    <name type="scientific">Elysia marginata</name>
    <dbReference type="NCBI Taxonomy" id="1093978"/>
    <lineage>
        <taxon>Eukaryota</taxon>
        <taxon>Metazoa</taxon>
        <taxon>Spiralia</taxon>
        <taxon>Lophotrochozoa</taxon>
        <taxon>Mollusca</taxon>
        <taxon>Gastropoda</taxon>
        <taxon>Heterobranchia</taxon>
        <taxon>Euthyneura</taxon>
        <taxon>Panpulmonata</taxon>
        <taxon>Sacoglossa</taxon>
        <taxon>Placobranchoidea</taxon>
        <taxon>Plakobranchidae</taxon>
        <taxon>Elysia</taxon>
    </lineage>
</organism>
<sequence length="309" mass="35008">MKISPLCIVLACVSLSNCVTVQTHSLDEELYYKDDYKTHPCNRPCEDQAPPRLCRYKWVVENYWSLSKACLDCPFNQSDCFRPHCVSTDGVQRGIVSVNRMLPGPSIEVCVGDAIEVKVYNELVSAEGTAIHWHGLLQKGTPHMDGVNQITQCPILPRSSFTYRFKALEPGTHYWHGHAGMHRADGLFGAFVVRQPPSREPHRSLYDHDLSEHVILVNDWLKGMTLPGYLKHHHSDELTMPSQMLINGLGAYEEFKDGNRSVYTPRASFTVEGGKRYRFRVISNAVVVCPIQVSVKMCLHKDFLSFEIS</sequence>
<dbReference type="GO" id="GO:0006826">
    <property type="term" value="P:iron ion transport"/>
    <property type="evidence" value="ECO:0007669"/>
    <property type="project" value="TreeGrafter"/>
</dbReference>
<keyword evidence="5" id="KW-0732">Signal</keyword>
<dbReference type="Gene3D" id="2.60.40.420">
    <property type="entry name" value="Cupredoxins - blue copper proteins"/>
    <property type="match status" value="2"/>
</dbReference>
<accession>A0AAV4HRX2</accession>
<evidence type="ECO:0000256" key="5">
    <source>
        <dbReference type="SAM" id="SignalP"/>
    </source>
</evidence>
<dbReference type="FunFam" id="2.60.40.420:FF:000031">
    <property type="entry name" value="Laccase-2 isoform A"/>
    <property type="match status" value="1"/>
</dbReference>
<dbReference type="InterPro" id="IPR001117">
    <property type="entry name" value="Cu-oxidase_2nd"/>
</dbReference>
<evidence type="ECO:0000259" key="7">
    <source>
        <dbReference type="Pfam" id="PF07732"/>
    </source>
</evidence>
<dbReference type="InterPro" id="IPR011707">
    <property type="entry name" value="Cu-oxidase-like_N"/>
</dbReference>
<dbReference type="CDD" id="cd13858">
    <property type="entry name" value="CuRO_1_tcLCC2_insect_like"/>
    <property type="match status" value="1"/>
</dbReference>
<dbReference type="EMBL" id="BMAT01005836">
    <property type="protein sequence ID" value="GFS00465.1"/>
    <property type="molecule type" value="Genomic_DNA"/>
</dbReference>
<keyword evidence="3" id="KW-0560">Oxidoreductase</keyword>
<evidence type="ECO:0000256" key="3">
    <source>
        <dbReference type="ARBA" id="ARBA00023002"/>
    </source>
</evidence>
<proteinExistence type="inferred from homology"/>
<dbReference type="InterPro" id="IPR008972">
    <property type="entry name" value="Cupredoxin"/>
</dbReference>
<comment type="caution">
    <text evidence="8">The sequence shown here is derived from an EMBL/GenBank/DDBJ whole genome shotgun (WGS) entry which is preliminary data.</text>
</comment>
<dbReference type="Pfam" id="PF07732">
    <property type="entry name" value="Cu-oxidase_3"/>
    <property type="match status" value="1"/>
</dbReference>
<keyword evidence="4" id="KW-0186">Copper</keyword>
<feature type="domain" description="Plastocyanin-like" evidence="7">
    <location>
        <begin position="87"/>
        <end position="197"/>
    </location>
</feature>
<dbReference type="PANTHER" id="PTHR11709:SF394">
    <property type="entry name" value="FI03373P-RELATED"/>
    <property type="match status" value="1"/>
</dbReference>
<keyword evidence="9" id="KW-1185">Reference proteome</keyword>
<feature type="chain" id="PRO_5043573654" evidence="5">
    <location>
        <begin position="19"/>
        <end position="309"/>
    </location>
</feature>
<evidence type="ECO:0000256" key="4">
    <source>
        <dbReference type="ARBA" id="ARBA00023008"/>
    </source>
</evidence>
<dbReference type="GO" id="GO:0005507">
    <property type="term" value="F:copper ion binding"/>
    <property type="evidence" value="ECO:0007669"/>
    <property type="project" value="InterPro"/>
</dbReference>
<evidence type="ECO:0000256" key="2">
    <source>
        <dbReference type="ARBA" id="ARBA00022723"/>
    </source>
</evidence>
<dbReference type="SUPFAM" id="SSF49503">
    <property type="entry name" value="Cupredoxins"/>
    <property type="match status" value="2"/>
</dbReference>
<evidence type="ECO:0000313" key="9">
    <source>
        <dbReference type="Proteomes" id="UP000762676"/>
    </source>
</evidence>
<feature type="domain" description="Plastocyanin-like" evidence="6">
    <location>
        <begin position="212"/>
        <end position="285"/>
    </location>
</feature>
<keyword evidence="2" id="KW-0479">Metal-binding</keyword>
<name>A0AAV4HRX2_9GAST</name>
<dbReference type="InterPro" id="IPR045087">
    <property type="entry name" value="Cu-oxidase_fam"/>
</dbReference>
<dbReference type="GO" id="GO:0016491">
    <property type="term" value="F:oxidoreductase activity"/>
    <property type="evidence" value="ECO:0007669"/>
    <property type="project" value="UniProtKB-KW"/>
</dbReference>
<evidence type="ECO:0000313" key="8">
    <source>
        <dbReference type="EMBL" id="GFS00465.1"/>
    </source>
</evidence>
<reference evidence="8 9" key="1">
    <citation type="journal article" date="2021" name="Elife">
        <title>Chloroplast acquisition without the gene transfer in kleptoplastic sea slugs, Plakobranchus ocellatus.</title>
        <authorList>
            <person name="Maeda T."/>
            <person name="Takahashi S."/>
            <person name="Yoshida T."/>
            <person name="Shimamura S."/>
            <person name="Takaki Y."/>
            <person name="Nagai Y."/>
            <person name="Toyoda A."/>
            <person name="Suzuki Y."/>
            <person name="Arimoto A."/>
            <person name="Ishii H."/>
            <person name="Satoh N."/>
            <person name="Nishiyama T."/>
            <person name="Hasebe M."/>
            <person name="Maruyama T."/>
            <person name="Minagawa J."/>
            <person name="Obokata J."/>
            <person name="Shigenobu S."/>
        </authorList>
    </citation>
    <scope>NUCLEOTIDE SEQUENCE [LARGE SCALE GENOMIC DNA]</scope>
</reference>
<evidence type="ECO:0000256" key="1">
    <source>
        <dbReference type="ARBA" id="ARBA00010609"/>
    </source>
</evidence>
<dbReference type="AlphaFoldDB" id="A0AAV4HRX2"/>
<dbReference type="FunFam" id="2.60.40.420:FF:000045">
    <property type="entry name" value="Laccase 2"/>
    <property type="match status" value="1"/>
</dbReference>
<dbReference type="GO" id="GO:0005886">
    <property type="term" value="C:plasma membrane"/>
    <property type="evidence" value="ECO:0007669"/>
    <property type="project" value="TreeGrafter"/>
</dbReference>
<dbReference type="Proteomes" id="UP000762676">
    <property type="component" value="Unassembled WGS sequence"/>
</dbReference>
<feature type="signal peptide" evidence="5">
    <location>
        <begin position="1"/>
        <end position="18"/>
    </location>
</feature>
<comment type="similarity">
    <text evidence="1">Belongs to the multicopper oxidase family.</text>
</comment>
<dbReference type="PANTHER" id="PTHR11709">
    <property type="entry name" value="MULTI-COPPER OXIDASE"/>
    <property type="match status" value="1"/>
</dbReference>
<gene>
    <name evidence="8" type="ORF">ElyMa_002815300</name>
</gene>
<protein>
    <submittedName>
        <fullName evidence="8">Laccase</fullName>
    </submittedName>
</protein>
<dbReference type="Pfam" id="PF00394">
    <property type="entry name" value="Cu-oxidase"/>
    <property type="match status" value="1"/>
</dbReference>